<proteinExistence type="predicted"/>
<accession>A0A194APC7</accession>
<reference evidence="1" key="1">
    <citation type="submission" date="2016-03" db="EMBL/GenBank/DDBJ databases">
        <authorList>
            <person name="Ploux O."/>
        </authorList>
    </citation>
    <scope>NUCLEOTIDE SEQUENCE</scope>
    <source>
        <tissue evidence="1">Mantle</tissue>
    </source>
</reference>
<dbReference type="AlphaFoldDB" id="A0A194APC7"/>
<dbReference type="EMBL" id="GELH01000199">
    <property type="protein sequence ID" value="JAS04073.1"/>
    <property type="molecule type" value="Transcribed_RNA"/>
</dbReference>
<organism evidence="1">
    <name type="scientific">Pinctada fucata</name>
    <name type="common">Akoya pearl oyster</name>
    <name type="synonym">Pinctada imbricata fucata</name>
    <dbReference type="NCBI Taxonomy" id="50426"/>
    <lineage>
        <taxon>Eukaryota</taxon>
        <taxon>Metazoa</taxon>
        <taxon>Spiralia</taxon>
        <taxon>Lophotrochozoa</taxon>
        <taxon>Mollusca</taxon>
        <taxon>Bivalvia</taxon>
        <taxon>Autobranchia</taxon>
        <taxon>Pteriomorphia</taxon>
        <taxon>Pterioida</taxon>
        <taxon>Pterioidea</taxon>
        <taxon>Pteriidae</taxon>
        <taxon>Pinctada</taxon>
    </lineage>
</organism>
<protein>
    <submittedName>
        <fullName evidence="1">Uncharacterized protein</fullName>
    </submittedName>
</protein>
<sequence length="114" mass="13560">MASADISEVENLNELSDNEIYEVHNDPDCHFEVKERKRRSHGIRYTYYIHYRVCFCGKYENPPDDIRWSDLTLGKEGGVIVHGLEDCYIPSVSFRRKNTRRWRLEEICSCNTRN</sequence>
<name>A0A194APC7_PINFU</name>
<evidence type="ECO:0000313" key="1">
    <source>
        <dbReference type="EMBL" id="JAS04073.1"/>
    </source>
</evidence>